<evidence type="ECO:0000313" key="1">
    <source>
        <dbReference type="EMBL" id="KAJ5469352.1"/>
    </source>
</evidence>
<comment type="caution">
    <text evidence="1">The sequence shown here is derived from an EMBL/GenBank/DDBJ whole genome shotgun (WGS) entry which is preliminary data.</text>
</comment>
<keyword evidence="2" id="KW-1185">Reference proteome</keyword>
<organism evidence="1 2">
    <name type="scientific">Penicillium diatomitis</name>
    <dbReference type="NCBI Taxonomy" id="2819901"/>
    <lineage>
        <taxon>Eukaryota</taxon>
        <taxon>Fungi</taxon>
        <taxon>Dikarya</taxon>
        <taxon>Ascomycota</taxon>
        <taxon>Pezizomycotina</taxon>
        <taxon>Eurotiomycetes</taxon>
        <taxon>Eurotiomycetidae</taxon>
        <taxon>Eurotiales</taxon>
        <taxon>Aspergillaceae</taxon>
        <taxon>Penicillium</taxon>
    </lineage>
</organism>
<reference evidence="1" key="1">
    <citation type="submission" date="2022-12" db="EMBL/GenBank/DDBJ databases">
        <authorList>
            <person name="Petersen C."/>
        </authorList>
    </citation>
    <scope>NUCLEOTIDE SEQUENCE</scope>
    <source>
        <strain evidence="1">IBT 30728</strain>
    </source>
</reference>
<evidence type="ECO:0000313" key="2">
    <source>
        <dbReference type="Proteomes" id="UP001148312"/>
    </source>
</evidence>
<dbReference type="AlphaFoldDB" id="A0A9W9WLG0"/>
<dbReference type="RefSeq" id="XP_056785942.1">
    <property type="nucleotide sequence ID" value="XM_056938565.1"/>
</dbReference>
<reference evidence="1" key="2">
    <citation type="journal article" date="2023" name="IMA Fungus">
        <title>Comparative genomic study of the Penicillium genus elucidates a diverse pangenome and 15 lateral gene transfer events.</title>
        <authorList>
            <person name="Petersen C."/>
            <person name="Sorensen T."/>
            <person name="Nielsen M.R."/>
            <person name="Sondergaard T.E."/>
            <person name="Sorensen J.L."/>
            <person name="Fitzpatrick D.A."/>
            <person name="Frisvad J.C."/>
            <person name="Nielsen K.L."/>
        </authorList>
    </citation>
    <scope>NUCLEOTIDE SEQUENCE</scope>
    <source>
        <strain evidence="1">IBT 30728</strain>
    </source>
</reference>
<dbReference type="Proteomes" id="UP001148312">
    <property type="component" value="Unassembled WGS sequence"/>
</dbReference>
<sequence>MAVIWMILDGRGTKWGVSILLIAWGISPLPQNATQGTGEHHQTGNHAEPQALLRLSIHSMVNKDSKLVRFRGSGDDPIWIANVASGTKGKRLQRKKSPPRCEKTSGMMVNPWKDVFRAEFWKSVKKAWKDMVAEASGVHGTTITSP</sequence>
<dbReference type="GeneID" id="81628815"/>
<protein>
    <submittedName>
        <fullName evidence="1">Uncharacterized protein</fullName>
    </submittedName>
</protein>
<gene>
    <name evidence="1" type="ORF">N7539_008970</name>
</gene>
<proteinExistence type="predicted"/>
<dbReference type="EMBL" id="JAPWDQ010000015">
    <property type="protein sequence ID" value="KAJ5469352.1"/>
    <property type="molecule type" value="Genomic_DNA"/>
</dbReference>
<name>A0A9W9WLG0_9EURO</name>
<accession>A0A9W9WLG0</accession>